<keyword evidence="1" id="KW-0067">ATP-binding</keyword>
<reference evidence="1 2" key="1">
    <citation type="submission" date="2019-08" db="EMBL/GenBank/DDBJ databases">
        <title>Whole genome of Aphis craccivora.</title>
        <authorList>
            <person name="Voronova N.V."/>
            <person name="Shulinski R.S."/>
            <person name="Bandarenka Y.V."/>
            <person name="Zhorov D.G."/>
            <person name="Warner D."/>
        </authorList>
    </citation>
    <scope>NUCLEOTIDE SEQUENCE [LARGE SCALE GENOMIC DNA]</scope>
    <source>
        <strain evidence="1">180601</strain>
        <tissue evidence="1">Whole Body</tissue>
    </source>
</reference>
<sequence>MLDGAPPHHTNAVRQQLHYLFPDKLIGRAAGNNAQYRPDIARPPRSPDFNPCDFFYG</sequence>
<dbReference type="GO" id="GO:0003676">
    <property type="term" value="F:nucleic acid binding"/>
    <property type="evidence" value="ECO:0007669"/>
    <property type="project" value="InterPro"/>
</dbReference>
<protein>
    <submittedName>
        <fullName evidence="1">ATP-dependent RNA helicase DHX8-like</fullName>
    </submittedName>
</protein>
<keyword evidence="1" id="KW-0347">Helicase</keyword>
<feature type="non-terminal residue" evidence="1">
    <location>
        <position position="57"/>
    </location>
</feature>
<gene>
    <name evidence="1" type="ORF">FWK35_00033441</name>
</gene>
<dbReference type="Gene3D" id="3.30.420.10">
    <property type="entry name" value="Ribonuclease H-like superfamily/Ribonuclease H"/>
    <property type="match status" value="1"/>
</dbReference>
<evidence type="ECO:0000313" key="1">
    <source>
        <dbReference type="EMBL" id="KAF0735359.1"/>
    </source>
</evidence>
<proteinExistence type="predicted"/>
<dbReference type="OrthoDB" id="6436543at2759"/>
<dbReference type="GO" id="GO:0004386">
    <property type="term" value="F:helicase activity"/>
    <property type="evidence" value="ECO:0007669"/>
    <property type="project" value="UniProtKB-KW"/>
</dbReference>
<dbReference type="AlphaFoldDB" id="A0A6G0X632"/>
<keyword evidence="1" id="KW-0547">Nucleotide-binding</keyword>
<name>A0A6G0X632_APHCR</name>
<organism evidence="1 2">
    <name type="scientific">Aphis craccivora</name>
    <name type="common">Cowpea aphid</name>
    <dbReference type="NCBI Taxonomy" id="307492"/>
    <lineage>
        <taxon>Eukaryota</taxon>
        <taxon>Metazoa</taxon>
        <taxon>Ecdysozoa</taxon>
        <taxon>Arthropoda</taxon>
        <taxon>Hexapoda</taxon>
        <taxon>Insecta</taxon>
        <taxon>Pterygota</taxon>
        <taxon>Neoptera</taxon>
        <taxon>Paraneoptera</taxon>
        <taxon>Hemiptera</taxon>
        <taxon>Sternorrhyncha</taxon>
        <taxon>Aphidomorpha</taxon>
        <taxon>Aphidoidea</taxon>
        <taxon>Aphididae</taxon>
        <taxon>Aphidini</taxon>
        <taxon>Aphis</taxon>
        <taxon>Aphis</taxon>
    </lineage>
</organism>
<keyword evidence="2" id="KW-1185">Reference proteome</keyword>
<dbReference type="EMBL" id="VUJU01008117">
    <property type="protein sequence ID" value="KAF0735359.1"/>
    <property type="molecule type" value="Genomic_DNA"/>
</dbReference>
<evidence type="ECO:0000313" key="2">
    <source>
        <dbReference type="Proteomes" id="UP000478052"/>
    </source>
</evidence>
<keyword evidence="1" id="KW-0378">Hydrolase</keyword>
<comment type="caution">
    <text evidence="1">The sequence shown here is derived from an EMBL/GenBank/DDBJ whole genome shotgun (WGS) entry which is preliminary data.</text>
</comment>
<accession>A0A6G0X632</accession>
<dbReference type="InterPro" id="IPR036397">
    <property type="entry name" value="RNaseH_sf"/>
</dbReference>
<dbReference type="Proteomes" id="UP000478052">
    <property type="component" value="Unassembled WGS sequence"/>
</dbReference>